<evidence type="ECO:0000256" key="4">
    <source>
        <dbReference type="ARBA" id="ARBA00022605"/>
    </source>
</evidence>
<feature type="binding site" evidence="14">
    <location>
        <position position="159"/>
    </location>
    <ligand>
        <name>(S)-2,3,4,5-tetrahydrodipicolinate</name>
        <dbReference type="ChEBI" id="CHEBI:16845"/>
    </ligand>
</feature>
<dbReference type="RefSeq" id="WP_157992089.1">
    <property type="nucleotide sequence ID" value="NZ_LR217698.1"/>
</dbReference>
<dbReference type="GO" id="GO:0016726">
    <property type="term" value="F:oxidoreductase activity, acting on CH or CH2 groups, NAD or NADP as acceptor"/>
    <property type="evidence" value="ECO:0007669"/>
    <property type="project" value="UniProtKB-UniRule"/>
</dbReference>
<evidence type="ECO:0000313" key="18">
    <source>
        <dbReference type="Proteomes" id="UP000294364"/>
    </source>
</evidence>
<comment type="caution">
    <text evidence="14">Was originally thought to be a dihydrodipicolinate reductase (DHDPR), catalyzing the conversion of dihydrodipicolinate to tetrahydrodipicolinate. However, it was shown in E.coli that the substrate of the enzymatic reaction is not dihydrodipicolinate (DHDP) but in fact (2S,4S)-4-hydroxy-2,3,4,5-tetrahydrodipicolinic acid (HTPA), the product released by the DapA-catalyzed reaction.</text>
</comment>
<feature type="binding site" evidence="14">
    <location>
        <begin position="168"/>
        <end position="169"/>
    </location>
    <ligand>
        <name>(S)-2,3,4,5-tetrahydrodipicolinate</name>
        <dbReference type="ChEBI" id="CHEBI:16845"/>
    </ligand>
</feature>
<dbReference type="PANTHER" id="PTHR20836:SF0">
    <property type="entry name" value="4-HYDROXY-TETRAHYDRODIPICOLINATE REDUCTASE 1, CHLOROPLASTIC-RELATED"/>
    <property type="match status" value="1"/>
</dbReference>
<comment type="pathway">
    <text evidence="10 14">Amino-acid biosynthesis; L-lysine biosynthesis via DAP pathway; (S)-tetrahydrodipicolinate from L-aspartate: step 4/4.</text>
</comment>
<comment type="similarity">
    <text evidence="2 14">Belongs to the DapB family.</text>
</comment>
<evidence type="ECO:0000256" key="1">
    <source>
        <dbReference type="ARBA" id="ARBA00004496"/>
    </source>
</evidence>
<comment type="catalytic activity">
    <reaction evidence="12 14">
        <text>(S)-2,3,4,5-tetrahydrodipicolinate + NADP(+) + H2O = (2S,4S)-4-hydroxy-2,3,4,5-tetrahydrodipicolinate + NADPH + H(+)</text>
        <dbReference type="Rhea" id="RHEA:35331"/>
        <dbReference type="ChEBI" id="CHEBI:15377"/>
        <dbReference type="ChEBI" id="CHEBI:15378"/>
        <dbReference type="ChEBI" id="CHEBI:16845"/>
        <dbReference type="ChEBI" id="CHEBI:57783"/>
        <dbReference type="ChEBI" id="CHEBI:58349"/>
        <dbReference type="ChEBI" id="CHEBI:67139"/>
        <dbReference type="EC" id="1.17.1.8"/>
    </reaction>
</comment>
<evidence type="ECO:0000256" key="10">
    <source>
        <dbReference type="ARBA" id="ARBA00037922"/>
    </source>
</evidence>
<dbReference type="GO" id="GO:0009089">
    <property type="term" value="P:lysine biosynthetic process via diaminopimelate"/>
    <property type="evidence" value="ECO:0007669"/>
    <property type="project" value="UniProtKB-UniRule"/>
</dbReference>
<comment type="subunit">
    <text evidence="14">Homotetramer.</text>
</comment>
<evidence type="ECO:0000256" key="13">
    <source>
        <dbReference type="ARBA" id="ARBA00049396"/>
    </source>
</evidence>
<keyword evidence="6 14" id="KW-0220">Diaminopimelate biosynthesis</keyword>
<dbReference type="Gene3D" id="3.40.50.720">
    <property type="entry name" value="NAD(P)-binding Rossmann-like Domain"/>
    <property type="match status" value="1"/>
</dbReference>
<dbReference type="InterPro" id="IPR000846">
    <property type="entry name" value="DapB_N"/>
</dbReference>
<keyword evidence="9 14" id="KW-0457">Lysine biosynthesis</keyword>
<evidence type="ECO:0000256" key="3">
    <source>
        <dbReference type="ARBA" id="ARBA00022490"/>
    </source>
</evidence>
<evidence type="ECO:0000256" key="5">
    <source>
        <dbReference type="ARBA" id="ARBA00022857"/>
    </source>
</evidence>
<dbReference type="Pfam" id="PF05173">
    <property type="entry name" value="DapB_C"/>
    <property type="match status" value="1"/>
</dbReference>
<dbReference type="InterPro" id="IPR036291">
    <property type="entry name" value="NAD(P)-bd_dom_sf"/>
</dbReference>
<dbReference type="InterPro" id="IPR023940">
    <property type="entry name" value="DHDPR_bac"/>
</dbReference>
<dbReference type="CDD" id="cd02274">
    <property type="entry name" value="DHDPR_N"/>
    <property type="match status" value="1"/>
</dbReference>
<evidence type="ECO:0000256" key="9">
    <source>
        <dbReference type="ARBA" id="ARBA00023154"/>
    </source>
</evidence>
<keyword evidence="7 14" id="KW-0560">Oxidoreductase</keyword>
<dbReference type="NCBIfam" id="TIGR00036">
    <property type="entry name" value="dapB"/>
    <property type="match status" value="1"/>
</dbReference>
<dbReference type="SUPFAM" id="SSF55347">
    <property type="entry name" value="Glyceraldehyde-3-phosphate dehydrogenase-like, C-terminal domain"/>
    <property type="match status" value="1"/>
</dbReference>
<name>A0A451D038_9GAMM</name>
<dbReference type="GO" id="GO:0050661">
    <property type="term" value="F:NADP binding"/>
    <property type="evidence" value="ECO:0007669"/>
    <property type="project" value="UniProtKB-UniRule"/>
</dbReference>
<reference evidence="17 18" key="1">
    <citation type="submission" date="2019-02" db="EMBL/GenBank/DDBJ databases">
        <authorList>
            <person name="Manzano-Marin A."/>
            <person name="Manzano-Marin A."/>
        </authorList>
    </citation>
    <scope>NUCLEOTIDE SEQUENCE [LARGE SCALE GENOMIC DNA]</scope>
    <source>
        <strain evidence="17 18">ErCicurtihirsuta</strain>
    </source>
</reference>
<evidence type="ECO:0000256" key="11">
    <source>
        <dbReference type="ARBA" id="ARBA00038983"/>
    </source>
</evidence>
<dbReference type="GO" id="GO:0051287">
    <property type="term" value="F:NAD binding"/>
    <property type="evidence" value="ECO:0007669"/>
    <property type="project" value="UniProtKB-UniRule"/>
</dbReference>
<evidence type="ECO:0000259" key="15">
    <source>
        <dbReference type="Pfam" id="PF01113"/>
    </source>
</evidence>
<keyword evidence="4 14" id="KW-0028">Amino-acid biosynthesis</keyword>
<feature type="binding site" evidence="14">
    <location>
        <begin position="101"/>
        <end position="103"/>
    </location>
    <ligand>
        <name>NAD(+)</name>
        <dbReference type="ChEBI" id="CHEBI:57540"/>
    </ligand>
</feature>
<comment type="function">
    <text evidence="14">Catalyzes the conversion of 4-hydroxy-tetrahydrodipicolinate (HTPA) to tetrahydrodipicolinate.</text>
</comment>
<dbReference type="FunFam" id="3.40.50.720:FF:000048">
    <property type="entry name" value="4-hydroxy-tetrahydrodipicolinate reductase"/>
    <property type="match status" value="1"/>
</dbReference>
<evidence type="ECO:0000256" key="6">
    <source>
        <dbReference type="ARBA" id="ARBA00022915"/>
    </source>
</evidence>
<keyword evidence="8 14" id="KW-0520">NAD</keyword>
<evidence type="ECO:0000256" key="2">
    <source>
        <dbReference type="ARBA" id="ARBA00006642"/>
    </source>
</evidence>
<evidence type="ECO:0000256" key="12">
    <source>
        <dbReference type="ARBA" id="ARBA00049080"/>
    </source>
</evidence>
<feature type="binding site" evidence="14">
    <location>
        <position position="39"/>
    </location>
    <ligand>
        <name>NADP(+)</name>
        <dbReference type="ChEBI" id="CHEBI:58349"/>
    </ligand>
</feature>
<dbReference type="InterPro" id="IPR022664">
    <property type="entry name" value="DapB_N_CS"/>
</dbReference>
<dbReference type="EC" id="1.17.1.8" evidence="11 14"/>
<evidence type="ECO:0000256" key="7">
    <source>
        <dbReference type="ARBA" id="ARBA00023002"/>
    </source>
</evidence>
<dbReference type="HAMAP" id="MF_00102">
    <property type="entry name" value="DapB"/>
    <property type="match status" value="1"/>
</dbReference>
<dbReference type="PANTHER" id="PTHR20836">
    <property type="entry name" value="DIHYDRODIPICOLINATE REDUCTASE"/>
    <property type="match status" value="1"/>
</dbReference>
<organism evidence="17 18">
    <name type="scientific">Candidatus Erwinia haradaeae</name>
    <dbReference type="NCBI Taxonomy" id="1922217"/>
    <lineage>
        <taxon>Bacteria</taxon>
        <taxon>Pseudomonadati</taxon>
        <taxon>Pseudomonadota</taxon>
        <taxon>Gammaproteobacteria</taxon>
        <taxon>Enterobacterales</taxon>
        <taxon>Erwiniaceae</taxon>
        <taxon>Erwinia</taxon>
    </lineage>
</organism>
<evidence type="ECO:0000259" key="16">
    <source>
        <dbReference type="Pfam" id="PF05173"/>
    </source>
</evidence>
<evidence type="ECO:0000256" key="8">
    <source>
        <dbReference type="ARBA" id="ARBA00023027"/>
    </source>
</evidence>
<dbReference type="UniPathway" id="UPA00034">
    <property type="reaction ID" value="UER00018"/>
</dbReference>
<evidence type="ECO:0000256" key="14">
    <source>
        <dbReference type="HAMAP-Rule" id="MF_00102"/>
    </source>
</evidence>
<dbReference type="InterPro" id="IPR022663">
    <property type="entry name" value="DapB_C"/>
</dbReference>
<keyword evidence="3 14" id="KW-0963">Cytoplasm</keyword>
<dbReference type="EMBL" id="LR217698">
    <property type="protein sequence ID" value="VFP78789.1"/>
    <property type="molecule type" value="Genomic_DNA"/>
</dbReference>
<evidence type="ECO:0000313" key="17">
    <source>
        <dbReference type="EMBL" id="VFP78789.1"/>
    </source>
</evidence>
<dbReference type="Pfam" id="PF01113">
    <property type="entry name" value="DapB_N"/>
    <property type="match status" value="1"/>
</dbReference>
<comment type="caution">
    <text evidence="14">Lacks conserved residue(s) required for the propagation of feature annotation.</text>
</comment>
<comment type="subcellular location">
    <subcellularLocation>
        <location evidence="1 14">Cytoplasm</location>
    </subcellularLocation>
</comment>
<dbReference type="AlphaFoldDB" id="A0A451D038"/>
<feature type="domain" description="Dihydrodipicolinate reductase C-terminal" evidence="16">
    <location>
        <begin position="131"/>
        <end position="267"/>
    </location>
</feature>
<protein>
    <recommendedName>
        <fullName evidence="11 14">4-hydroxy-tetrahydrodipicolinate reductase</fullName>
        <shortName evidence="14">HTPA reductase</shortName>
        <ecNumber evidence="11 14">1.17.1.8</ecNumber>
    </recommendedName>
</protein>
<feature type="binding site" evidence="14">
    <location>
        <begin position="125"/>
        <end position="128"/>
    </location>
    <ligand>
        <name>NAD(+)</name>
        <dbReference type="ChEBI" id="CHEBI:57540"/>
    </ligand>
</feature>
<feature type="active site" description="Proton donor/acceptor" evidence="14">
    <location>
        <position position="158"/>
    </location>
</feature>
<dbReference type="PIRSF" id="PIRSF000161">
    <property type="entry name" value="DHPR"/>
    <property type="match status" value="1"/>
</dbReference>
<dbReference type="Gene3D" id="3.30.360.10">
    <property type="entry name" value="Dihydrodipicolinate Reductase, domain 2"/>
    <property type="match status" value="1"/>
</dbReference>
<gene>
    <name evidence="17" type="primary">dapB1</name>
    <name evidence="14" type="synonym">dapB</name>
    <name evidence="17" type="ORF">ERCICURT3053_419</name>
</gene>
<dbReference type="SUPFAM" id="SSF51735">
    <property type="entry name" value="NAD(P)-binding Rossmann-fold domains"/>
    <property type="match status" value="1"/>
</dbReference>
<comment type="catalytic activity">
    <reaction evidence="13 14">
        <text>(S)-2,3,4,5-tetrahydrodipicolinate + NAD(+) + H2O = (2S,4S)-4-hydroxy-2,3,4,5-tetrahydrodipicolinate + NADH + H(+)</text>
        <dbReference type="Rhea" id="RHEA:35323"/>
        <dbReference type="ChEBI" id="CHEBI:15377"/>
        <dbReference type="ChEBI" id="CHEBI:15378"/>
        <dbReference type="ChEBI" id="CHEBI:16845"/>
        <dbReference type="ChEBI" id="CHEBI:57540"/>
        <dbReference type="ChEBI" id="CHEBI:57945"/>
        <dbReference type="ChEBI" id="CHEBI:67139"/>
        <dbReference type="EC" id="1.17.1.8"/>
    </reaction>
</comment>
<proteinExistence type="inferred from homology"/>
<dbReference type="FunFam" id="3.30.360.10:FF:000004">
    <property type="entry name" value="4-hydroxy-tetrahydrodipicolinate reductase"/>
    <property type="match status" value="1"/>
</dbReference>
<dbReference type="GO" id="GO:0008839">
    <property type="term" value="F:4-hydroxy-tetrahydrodipicolinate reductase"/>
    <property type="evidence" value="ECO:0007669"/>
    <property type="project" value="UniProtKB-UniRule"/>
</dbReference>
<feature type="active site" description="Proton donor" evidence="14">
    <location>
        <position position="162"/>
    </location>
</feature>
<dbReference type="GO" id="GO:0019877">
    <property type="term" value="P:diaminopimelate biosynthetic process"/>
    <property type="evidence" value="ECO:0007669"/>
    <property type="project" value="UniProtKB-UniRule"/>
</dbReference>
<accession>A0A451D038</accession>
<dbReference type="OrthoDB" id="9790352at2"/>
<keyword evidence="5 14" id="KW-0521">NADP</keyword>
<dbReference type="GO" id="GO:0005829">
    <property type="term" value="C:cytosol"/>
    <property type="evidence" value="ECO:0007669"/>
    <property type="project" value="TreeGrafter"/>
</dbReference>
<feature type="binding site" evidence="14">
    <location>
        <begin position="11"/>
        <end position="16"/>
    </location>
    <ligand>
        <name>NAD(+)</name>
        <dbReference type="ChEBI" id="CHEBI:57540"/>
    </ligand>
</feature>
<dbReference type="Proteomes" id="UP000294364">
    <property type="component" value="Chromosome"/>
</dbReference>
<sequence>MNKDVRVAIIGASGRMGRQLITTTTHTKGVLLGAAIVRKGSSFSGKDAGELAKYENLGVSITDDLKLVMNDFDILIDFTHPDRTLKNLELCLQYHKPMVIGTTGLDKQSQEFIKESAKEIALVYSSNFSIGINLLLKLVEKTTKIIGSDSDIEIIEAHHRHKADSPSGTAQKISATISNEMNWNLDPHTLQAAPDIHGSRTKNTIGLSSIRAGDIIGDHTVMFANIGERIEISHKASNRIIFAKGALKAARWLKAYKTGFFDMIDVLNLHDI</sequence>
<dbReference type="PROSITE" id="PS01298">
    <property type="entry name" value="DAPB"/>
    <property type="match status" value="1"/>
</dbReference>
<feature type="domain" description="Dihydrodipicolinate reductase N-terminal" evidence="15">
    <location>
        <begin position="5"/>
        <end position="128"/>
    </location>
</feature>